<dbReference type="SUPFAM" id="SSF53649">
    <property type="entry name" value="Alkaline phosphatase-like"/>
    <property type="match status" value="1"/>
</dbReference>
<dbReference type="InterPro" id="IPR007312">
    <property type="entry name" value="Phosphoesterase"/>
</dbReference>
<feature type="region of interest" description="Disordered" evidence="2">
    <location>
        <begin position="33"/>
        <end position="57"/>
    </location>
</feature>
<evidence type="ECO:0000313" key="5">
    <source>
        <dbReference type="Proteomes" id="UP001556170"/>
    </source>
</evidence>
<name>A0ABV3QJW5_9GAMM</name>
<reference evidence="4 5" key="1">
    <citation type="submission" date="2024-06" db="EMBL/GenBank/DDBJ databases">
        <authorList>
            <person name="Woo H."/>
        </authorList>
    </citation>
    <scope>NUCLEOTIDE SEQUENCE [LARGE SCALE GENOMIC DNA]</scope>
    <source>
        <strain evidence="4 5">S2-g</strain>
    </source>
</reference>
<evidence type="ECO:0000256" key="1">
    <source>
        <dbReference type="ARBA" id="ARBA00022801"/>
    </source>
</evidence>
<accession>A0ABV3QJW5</accession>
<proteinExistence type="predicted"/>
<dbReference type="PANTHER" id="PTHR31956:SF1">
    <property type="entry name" value="NON-SPECIFIC PHOSPHOLIPASE C1"/>
    <property type="match status" value="1"/>
</dbReference>
<dbReference type="RefSeq" id="WP_367843202.1">
    <property type="nucleotide sequence ID" value="NZ_JBFOHL010000001.1"/>
</dbReference>
<feature type="chain" id="PRO_5045257178" evidence="3">
    <location>
        <begin position="29"/>
        <end position="682"/>
    </location>
</feature>
<keyword evidence="1" id="KW-0378">Hydrolase</keyword>
<sequence length="682" mass="73628">MFTIFGRTRWKTLAVGAFVSGFAGLAGAQTAGTQSQDAPFRSTVHNTSHSPAQGLPGGIITLHRPDDGDDRSNSTYTPIKHVILLIGENRTFDHVFATYTPPRGQQVRNLLSEGIVNADGTPGPQVAKAQQWQAQSTGKFALAPQHTAPYATLPAMNTGGAPTQALFASAQQAQAFEPGLPDDAYGELAAGGTGLPSDVVDTRFPAQLPNAPVDMHASLSYDAYANSPVHRFFQMWQQLDCSAAAATKDNPSGCRNDLFPWVETTIGAGNNGQPQPANFTDETTGEGSTAMQFLNVARGDAPYFAELAKTYTLSDNFHQSVMGGTGANHIMLGYGDLIWYADAQGRPTVPPANQIENPDAQPGTNNWYVQDGYGGGSYVNCADDSQPGVAQIKNYLHALHYPSFRGGDCKAGAYYLVNNYNPGYLGDGTPAPLGASQFTIPPTRQDNLALLLNRHHVSWKYYGEGWDGGKEDGEGGSYCNICNPFLYSEQVMTNPKLRARNQDINDLYNDIGNGTLPAVSIAKPDGLLDGHPASSKLDLFEGYVQKIVEMVKANPTLWNDTAIMVTFDEGGGYYDSGYVQPIDFFGDGTRIPLLVISKYSEGGHVVHTYYDHVSFDKFVEANWGLHERISARSRDNLPNPVSATGNPYVPLNAPAIGNLMDMFDFRLAHEPGHGHDDEALQD</sequence>
<evidence type="ECO:0000313" key="4">
    <source>
        <dbReference type="EMBL" id="MEW9622893.1"/>
    </source>
</evidence>
<protein>
    <submittedName>
        <fullName evidence="4">Alkaline phosphatase family protein</fullName>
    </submittedName>
</protein>
<dbReference type="Proteomes" id="UP001556170">
    <property type="component" value="Unassembled WGS sequence"/>
</dbReference>
<organism evidence="4 5">
    <name type="scientific">Rhodanobacter geophilus</name>
    <dbReference type="NCBI Taxonomy" id="3162488"/>
    <lineage>
        <taxon>Bacteria</taxon>
        <taxon>Pseudomonadati</taxon>
        <taxon>Pseudomonadota</taxon>
        <taxon>Gammaproteobacteria</taxon>
        <taxon>Lysobacterales</taxon>
        <taxon>Rhodanobacteraceae</taxon>
        <taxon>Rhodanobacter</taxon>
    </lineage>
</organism>
<feature type="signal peptide" evidence="3">
    <location>
        <begin position="1"/>
        <end position="28"/>
    </location>
</feature>
<keyword evidence="3" id="KW-0732">Signal</keyword>
<keyword evidence="5" id="KW-1185">Reference proteome</keyword>
<evidence type="ECO:0000256" key="2">
    <source>
        <dbReference type="SAM" id="MobiDB-lite"/>
    </source>
</evidence>
<dbReference type="EMBL" id="JBFOHL010000001">
    <property type="protein sequence ID" value="MEW9622893.1"/>
    <property type="molecule type" value="Genomic_DNA"/>
</dbReference>
<dbReference type="Gene3D" id="3.40.720.10">
    <property type="entry name" value="Alkaline Phosphatase, subunit A"/>
    <property type="match status" value="2"/>
</dbReference>
<comment type="caution">
    <text evidence="4">The sequence shown here is derived from an EMBL/GenBank/DDBJ whole genome shotgun (WGS) entry which is preliminary data.</text>
</comment>
<gene>
    <name evidence="4" type="ORF">ABQJ56_01415</name>
</gene>
<dbReference type="PANTHER" id="PTHR31956">
    <property type="entry name" value="NON-SPECIFIC PHOSPHOLIPASE C4-RELATED"/>
    <property type="match status" value="1"/>
</dbReference>
<dbReference type="Pfam" id="PF04185">
    <property type="entry name" value="Phosphoesterase"/>
    <property type="match status" value="1"/>
</dbReference>
<dbReference type="InterPro" id="IPR017850">
    <property type="entry name" value="Alkaline_phosphatase_core_sf"/>
</dbReference>
<evidence type="ECO:0000256" key="3">
    <source>
        <dbReference type="SAM" id="SignalP"/>
    </source>
</evidence>